<sequence>MRKFFSPVGWLLFSTLFWGMGVTMTLFFTEEANAAGGFSTAEADVAATTFYSLVFMGGYLLAAAGIGYFARGATRARLTFGMGVSILFWVLLGLLVLVGPVVGYSNFAPDFGIIPMVAALGMMISGLLHWNDEE</sequence>
<dbReference type="EMBL" id="CP026923">
    <property type="protein sequence ID" value="AVG23831.1"/>
    <property type="molecule type" value="Genomic_DNA"/>
</dbReference>
<name>A0A2L2BQ88_9MICO</name>
<organism evidence="2 3">
    <name type="scientific">Pontimonas salivibrio</name>
    <dbReference type="NCBI Taxonomy" id="1159327"/>
    <lineage>
        <taxon>Bacteria</taxon>
        <taxon>Bacillati</taxon>
        <taxon>Actinomycetota</taxon>
        <taxon>Actinomycetes</taxon>
        <taxon>Micrococcales</taxon>
        <taxon>Microbacteriaceae</taxon>
        <taxon>Pontimonas</taxon>
    </lineage>
</organism>
<evidence type="ECO:0000313" key="3">
    <source>
        <dbReference type="Proteomes" id="UP000243077"/>
    </source>
</evidence>
<keyword evidence="1" id="KW-1133">Transmembrane helix</keyword>
<accession>A0A2L2BQ88</accession>
<feature type="transmembrane region" description="Helical" evidence="1">
    <location>
        <begin position="50"/>
        <end position="70"/>
    </location>
</feature>
<keyword evidence="1" id="KW-0812">Transmembrane</keyword>
<dbReference type="KEGG" id="psai:C3B54_11855"/>
<evidence type="ECO:0000256" key="1">
    <source>
        <dbReference type="SAM" id="Phobius"/>
    </source>
</evidence>
<reference evidence="2 3" key="1">
    <citation type="submission" date="2018-02" db="EMBL/GenBank/DDBJ databases">
        <title>Complete genome of the streamlined marine actinobacterium Pontimonas salivibrio CL-TW6 adapted to coastal planktonic lifestype.</title>
        <authorList>
            <person name="Cho B.C."/>
            <person name="Hardies S.C."/>
            <person name="Jang G.I."/>
            <person name="Hwang C.Y."/>
        </authorList>
    </citation>
    <scope>NUCLEOTIDE SEQUENCE [LARGE SCALE GENOMIC DNA]</scope>
    <source>
        <strain evidence="2 3">CL-TW6</strain>
    </source>
</reference>
<feature type="transmembrane region" description="Helical" evidence="1">
    <location>
        <begin position="111"/>
        <end position="130"/>
    </location>
</feature>
<protein>
    <submittedName>
        <fullName evidence="2">Uncharacterized protein</fullName>
    </submittedName>
</protein>
<proteinExistence type="predicted"/>
<keyword evidence="3" id="KW-1185">Reference proteome</keyword>
<evidence type="ECO:0000313" key="2">
    <source>
        <dbReference type="EMBL" id="AVG23831.1"/>
    </source>
</evidence>
<dbReference type="AlphaFoldDB" id="A0A2L2BQ88"/>
<dbReference type="Proteomes" id="UP000243077">
    <property type="component" value="Chromosome"/>
</dbReference>
<feature type="transmembrane region" description="Helical" evidence="1">
    <location>
        <begin position="82"/>
        <end position="105"/>
    </location>
</feature>
<gene>
    <name evidence="2" type="ORF">C3B54_11855</name>
</gene>
<keyword evidence="1" id="KW-0472">Membrane</keyword>